<evidence type="ECO:0000256" key="5">
    <source>
        <dbReference type="ARBA" id="ARBA00023004"/>
    </source>
</evidence>
<evidence type="ECO:0000256" key="4">
    <source>
        <dbReference type="ARBA" id="ARBA00022723"/>
    </source>
</evidence>
<dbReference type="InterPro" id="IPR012292">
    <property type="entry name" value="Globin/Proto"/>
</dbReference>
<sequence>MAEDTLYDRLGGDEGLEAVVDDFYERVLADDDLREYFEDTDMEALRDHQRAFLTMVTGGPTTYDGDDMRAAHAHLDLSVADFEGVAGHLGDALRAAGVSEADREAVLSAVADLEADVLNR</sequence>
<dbReference type="EMBL" id="JAHQXE010000002">
    <property type="protein sequence ID" value="MBV0901989.1"/>
    <property type="molecule type" value="Genomic_DNA"/>
</dbReference>
<evidence type="ECO:0000256" key="3">
    <source>
        <dbReference type="ARBA" id="ARBA00022617"/>
    </source>
</evidence>
<dbReference type="InterPro" id="IPR016339">
    <property type="entry name" value="Hemoglobin_trunc_I"/>
</dbReference>
<dbReference type="Gene3D" id="1.10.490.10">
    <property type="entry name" value="Globins"/>
    <property type="match status" value="1"/>
</dbReference>
<dbReference type="RefSeq" id="WP_162413169.1">
    <property type="nucleotide sequence ID" value="NZ_JAHQXE010000002.1"/>
</dbReference>
<dbReference type="SUPFAM" id="SSF46458">
    <property type="entry name" value="Globin-like"/>
    <property type="match status" value="1"/>
</dbReference>
<dbReference type="GO" id="GO:0020037">
    <property type="term" value="F:heme binding"/>
    <property type="evidence" value="ECO:0007669"/>
    <property type="project" value="InterPro"/>
</dbReference>
<dbReference type="AlphaFoldDB" id="A0AA41KKL1"/>
<dbReference type="GO" id="GO:0046872">
    <property type="term" value="F:metal ion binding"/>
    <property type="evidence" value="ECO:0007669"/>
    <property type="project" value="UniProtKB-KW"/>
</dbReference>
<keyword evidence="7" id="KW-1185">Reference proteome</keyword>
<keyword evidence="4" id="KW-0479">Metal-binding</keyword>
<dbReference type="InterPro" id="IPR009050">
    <property type="entry name" value="Globin-like_sf"/>
</dbReference>
<proteinExistence type="inferred from homology"/>
<comment type="caution">
    <text evidence="6">The sequence shown here is derived from an EMBL/GenBank/DDBJ whole genome shotgun (WGS) entry which is preliminary data.</text>
</comment>
<reference evidence="6" key="1">
    <citation type="submission" date="2021-06" db="EMBL/GenBank/DDBJ databases">
        <title>New haloarchaea isolates fom saline soil.</title>
        <authorList>
            <person name="Duran-Viseras A."/>
            <person name="Sanchez-Porro C.S."/>
            <person name="Ventosa A."/>
        </authorList>
    </citation>
    <scope>NUCLEOTIDE SEQUENCE</scope>
    <source>
        <strain evidence="6">JCM 18369</strain>
    </source>
</reference>
<organism evidence="6 7">
    <name type="scientific">Haloarcula salina</name>
    <dbReference type="NCBI Taxonomy" id="1429914"/>
    <lineage>
        <taxon>Archaea</taxon>
        <taxon>Methanobacteriati</taxon>
        <taxon>Methanobacteriota</taxon>
        <taxon>Stenosarchaea group</taxon>
        <taxon>Halobacteria</taxon>
        <taxon>Halobacteriales</taxon>
        <taxon>Haloarculaceae</taxon>
        <taxon>Haloarcula</taxon>
    </lineage>
</organism>
<comment type="similarity">
    <text evidence="1">Belongs to the truncated hemoglobin family. Group I subfamily.</text>
</comment>
<keyword evidence="5" id="KW-0408">Iron</keyword>
<evidence type="ECO:0000313" key="6">
    <source>
        <dbReference type="EMBL" id="MBV0901989.1"/>
    </source>
</evidence>
<dbReference type="Proteomes" id="UP001166304">
    <property type="component" value="Unassembled WGS sequence"/>
</dbReference>
<gene>
    <name evidence="6" type="ORF">KTS37_09330</name>
</gene>
<evidence type="ECO:0000313" key="7">
    <source>
        <dbReference type="Proteomes" id="UP001166304"/>
    </source>
</evidence>
<dbReference type="PIRSF" id="PIRSF002030">
    <property type="entry name" value="Globin_Protozoa/Cyanobacteria"/>
    <property type="match status" value="1"/>
</dbReference>
<evidence type="ECO:0000256" key="1">
    <source>
        <dbReference type="ARBA" id="ARBA00009660"/>
    </source>
</evidence>
<protein>
    <submittedName>
        <fullName evidence="6">Group 1 truncated hemoglobin</fullName>
    </submittedName>
</protein>
<dbReference type="CDD" id="cd00454">
    <property type="entry name" value="TrHb1_N"/>
    <property type="match status" value="1"/>
</dbReference>
<accession>A0AA41KKL1</accession>
<name>A0AA41KKL1_9EURY</name>
<dbReference type="Pfam" id="PF01152">
    <property type="entry name" value="Bac_globin"/>
    <property type="match status" value="1"/>
</dbReference>
<keyword evidence="2" id="KW-0813">Transport</keyword>
<keyword evidence="3" id="KW-0349">Heme</keyword>
<evidence type="ECO:0000256" key="2">
    <source>
        <dbReference type="ARBA" id="ARBA00022448"/>
    </source>
</evidence>
<dbReference type="GO" id="GO:0019825">
    <property type="term" value="F:oxygen binding"/>
    <property type="evidence" value="ECO:0007669"/>
    <property type="project" value="InterPro"/>
</dbReference>
<dbReference type="InterPro" id="IPR001486">
    <property type="entry name" value="Hemoglobin_trunc"/>
</dbReference>